<name>A0A6A6C9B9_ZASCE</name>
<reference evidence="3" key="1">
    <citation type="journal article" date="2020" name="Stud. Mycol.">
        <title>101 Dothideomycetes genomes: a test case for predicting lifestyles and emergence of pathogens.</title>
        <authorList>
            <person name="Haridas S."/>
            <person name="Albert R."/>
            <person name="Binder M."/>
            <person name="Bloem J."/>
            <person name="Labutti K."/>
            <person name="Salamov A."/>
            <person name="Andreopoulos B."/>
            <person name="Baker S."/>
            <person name="Barry K."/>
            <person name="Bills G."/>
            <person name="Bluhm B."/>
            <person name="Cannon C."/>
            <person name="Castanera R."/>
            <person name="Culley D."/>
            <person name="Daum C."/>
            <person name="Ezra D."/>
            <person name="Gonzalez J."/>
            <person name="Henrissat B."/>
            <person name="Kuo A."/>
            <person name="Liang C."/>
            <person name="Lipzen A."/>
            <person name="Lutzoni F."/>
            <person name="Magnuson J."/>
            <person name="Mondo S."/>
            <person name="Nolan M."/>
            <person name="Ohm R."/>
            <person name="Pangilinan J."/>
            <person name="Park H.-J."/>
            <person name="Ramirez L."/>
            <person name="Alfaro M."/>
            <person name="Sun H."/>
            <person name="Tritt A."/>
            <person name="Yoshinaga Y."/>
            <person name="Zwiers L.-H."/>
            <person name="Turgeon B."/>
            <person name="Goodwin S."/>
            <person name="Spatafora J."/>
            <person name="Crous P."/>
            <person name="Grigoriev I."/>
        </authorList>
    </citation>
    <scope>NUCLEOTIDE SEQUENCE</scope>
    <source>
        <strain evidence="3">ATCC 36951</strain>
    </source>
</reference>
<accession>A0A6A6C9B9</accession>
<dbReference type="Proteomes" id="UP000799537">
    <property type="component" value="Unassembled WGS sequence"/>
</dbReference>
<evidence type="ECO:0000259" key="2">
    <source>
        <dbReference type="Pfam" id="PF00724"/>
    </source>
</evidence>
<dbReference type="PANTHER" id="PTHR22893">
    <property type="entry name" value="NADH OXIDOREDUCTASE-RELATED"/>
    <property type="match status" value="1"/>
</dbReference>
<evidence type="ECO:0000313" key="3">
    <source>
        <dbReference type="EMBL" id="KAF2162036.1"/>
    </source>
</evidence>
<dbReference type="AlphaFoldDB" id="A0A6A6C9B9"/>
<dbReference type="GO" id="GO:0003959">
    <property type="term" value="F:NADPH dehydrogenase activity"/>
    <property type="evidence" value="ECO:0007669"/>
    <property type="project" value="TreeGrafter"/>
</dbReference>
<dbReference type="FunFam" id="3.20.20.70:FF:000138">
    <property type="entry name" value="NADPH dehydrogenase 1"/>
    <property type="match status" value="1"/>
</dbReference>
<dbReference type="InterPro" id="IPR001155">
    <property type="entry name" value="OxRdtase_FMN_N"/>
</dbReference>
<dbReference type="RefSeq" id="XP_033662925.1">
    <property type="nucleotide sequence ID" value="XM_033818215.1"/>
</dbReference>
<dbReference type="InterPro" id="IPR013785">
    <property type="entry name" value="Aldolase_TIM"/>
</dbReference>
<dbReference type="InterPro" id="IPR045247">
    <property type="entry name" value="Oye-like"/>
</dbReference>
<evidence type="ECO:0000313" key="4">
    <source>
        <dbReference type="Proteomes" id="UP000799537"/>
    </source>
</evidence>
<keyword evidence="4" id="KW-1185">Reference proteome</keyword>
<dbReference type="Pfam" id="PF00724">
    <property type="entry name" value="Oxidored_FMN"/>
    <property type="match status" value="1"/>
</dbReference>
<feature type="domain" description="NADH:flavin oxidoreductase/NADH oxidase N-terminal" evidence="2">
    <location>
        <begin position="9"/>
        <end position="343"/>
    </location>
</feature>
<dbReference type="EMBL" id="ML993615">
    <property type="protein sequence ID" value="KAF2162036.1"/>
    <property type="molecule type" value="Genomic_DNA"/>
</dbReference>
<dbReference type="Gene3D" id="3.20.20.70">
    <property type="entry name" value="Aldolase class I"/>
    <property type="match status" value="1"/>
</dbReference>
<dbReference type="OrthoDB" id="276546at2759"/>
<gene>
    <name evidence="3" type="ORF">M409DRAFT_69278</name>
</gene>
<feature type="region of interest" description="Disordered" evidence="1">
    <location>
        <begin position="124"/>
        <end position="144"/>
    </location>
</feature>
<dbReference type="PANTHER" id="PTHR22893:SF91">
    <property type="entry name" value="NADPH DEHYDROGENASE 2-RELATED"/>
    <property type="match status" value="1"/>
</dbReference>
<dbReference type="GO" id="GO:0010181">
    <property type="term" value="F:FMN binding"/>
    <property type="evidence" value="ECO:0007669"/>
    <property type="project" value="InterPro"/>
</dbReference>
<dbReference type="GeneID" id="54571487"/>
<dbReference type="CDD" id="cd02933">
    <property type="entry name" value="OYE_like_FMN"/>
    <property type="match status" value="1"/>
</dbReference>
<organism evidence="3 4">
    <name type="scientific">Zasmidium cellare ATCC 36951</name>
    <dbReference type="NCBI Taxonomy" id="1080233"/>
    <lineage>
        <taxon>Eukaryota</taxon>
        <taxon>Fungi</taxon>
        <taxon>Dikarya</taxon>
        <taxon>Ascomycota</taxon>
        <taxon>Pezizomycotina</taxon>
        <taxon>Dothideomycetes</taxon>
        <taxon>Dothideomycetidae</taxon>
        <taxon>Mycosphaerellales</taxon>
        <taxon>Mycosphaerellaceae</taxon>
        <taxon>Zasmidium</taxon>
    </lineage>
</organism>
<sequence>MADKSRSSKLFQPVQLGNNMLRHRIAMAPRTRFRAQDDHTPTVSLAEEYYAQRACVPGTLIISEGSFVSPKAGGYLNIPGIFNAEQVEAWRQIVQRVHDAGSVIFLQIAGLGRTADPHVRQIEGTGPMTSPSDLPMDGDSPKPQALTDEEIEAFIQEFADAAKRAVEGAGFDGIEIHGANGYLIDQFTQDVSNHRTDKWGGSIENRSRFAVEIVKAVANAVGPERTAIRLSPFNVFQGMKMEDPIPQFSHLLSELKTIKPVYLHLIEARVRGSEDHHSTESLVPFIELWDNTSAIVLAGGYLPESARRTVAELEGFDILIAFGRYFISTPDLVYRVYKGIELNPYDRATFYTLKSSKGYVDYGFSEELLKEGCEELQYPKAG</sequence>
<evidence type="ECO:0000256" key="1">
    <source>
        <dbReference type="SAM" id="MobiDB-lite"/>
    </source>
</evidence>
<protein>
    <recommendedName>
        <fullName evidence="2">NADH:flavin oxidoreductase/NADH oxidase N-terminal domain-containing protein</fullName>
    </recommendedName>
</protein>
<proteinExistence type="predicted"/>
<dbReference type="SUPFAM" id="SSF51395">
    <property type="entry name" value="FMN-linked oxidoreductases"/>
    <property type="match status" value="1"/>
</dbReference>